<reference evidence="2" key="3">
    <citation type="submission" date="2020-12" db="UniProtKB">
        <authorList>
            <consortium name="EnsemblPlants"/>
        </authorList>
    </citation>
    <scope>IDENTIFICATION</scope>
</reference>
<gene>
    <name evidence="1" type="ORF">PHYPA_000362</name>
</gene>
<organism evidence="1">
    <name type="scientific">Physcomitrium patens</name>
    <name type="common">Spreading-leaved earth moss</name>
    <name type="synonym">Physcomitrella patens</name>
    <dbReference type="NCBI Taxonomy" id="3218"/>
    <lineage>
        <taxon>Eukaryota</taxon>
        <taxon>Viridiplantae</taxon>
        <taxon>Streptophyta</taxon>
        <taxon>Embryophyta</taxon>
        <taxon>Bryophyta</taxon>
        <taxon>Bryophytina</taxon>
        <taxon>Bryopsida</taxon>
        <taxon>Funariidae</taxon>
        <taxon>Funariales</taxon>
        <taxon>Funariaceae</taxon>
        <taxon>Physcomitrium</taxon>
    </lineage>
</organism>
<keyword evidence="3" id="KW-1185">Reference proteome</keyword>
<dbReference type="EnsemblPlants" id="Pp3c1_8010V3.1">
    <property type="protein sequence ID" value="PAC:32969610.CDS.1"/>
    <property type="gene ID" value="Pp3c1_8010"/>
</dbReference>
<reference evidence="1 3" key="1">
    <citation type="journal article" date="2008" name="Science">
        <title>The Physcomitrella genome reveals evolutionary insights into the conquest of land by plants.</title>
        <authorList>
            <person name="Rensing S."/>
            <person name="Lang D."/>
            <person name="Zimmer A."/>
            <person name="Terry A."/>
            <person name="Salamov A."/>
            <person name="Shapiro H."/>
            <person name="Nishiyama T."/>
            <person name="Perroud P.-F."/>
            <person name="Lindquist E."/>
            <person name="Kamisugi Y."/>
            <person name="Tanahashi T."/>
            <person name="Sakakibara K."/>
            <person name="Fujita T."/>
            <person name="Oishi K."/>
            <person name="Shin-I T."/>
            <person name="Kuroki Y."/>
            <person name="Toyoda A."/>
            <person name="Suzuki Y."/>
            <person name="Hashimoto A."/>
            <person name="Yamaguchi K."/>
            <person name="Sugano A."/>
            <person name="Kohara Y."/>
            <person name="Fujiyama A."/>
            <person name="Anterola A."/>
            <person name="Aoki S."/>
            <person name="Ashton N."/>
            <person name="Barbazuk W.B."/>
            <person name="Barker E."/>
            <person name="Bennetzen J."/>
            <person name="Bezanilla M."/>
            <person name="Blankenship R."/>
            <person name="Cho S.H."/>
            <person name="Dutcher S."/>
            <person name="Estelle M."/>
            <person name="Fawcett J.A."/>
            <person name="Gundlach H."/>
            <person name="Hanada K."/>
            <person name="Heyl A."/>
            <person name="Hicks K.A."/>
            <person name="Hugh J."/>
            <person name="Lohr M."/>
            <person name="Mayer K."/>
            <person name="Melkozernov A."/>
            <person name="Murata T."/>
            <person name="Nelson D."/>
            <person name="Pils B."/>
            <person name="Prigge M."/>
            <person name="Reiss B."/>
            <person name="Renner T."/>
            <person name="Rombauts S."/>
            <person name="Rushton P."/>
            <person name="Sanderfoot A."/>
            <person name="Schween G."/>
            <person name="Shiu S.-H."/>
            <person name="Stueber K."/>
            <person name="Theodoulou F.L."/>
            <person name="Tu H."/>
            <person name="Van de Peer Y."/>
            <person name="Verrier P.J."/>
            <person name="Waters E."/>
            <person name="Wood A."/>
            <person name="Yang L."/>
            <person name="Cove D."/>
            <person name="Cuming A."/>
            <person name="Hasebe M."/>
            <person name="Lucas S."/>
            <person name="Mishler D.B."/>
            <person name="Reski R."/>
            <person name="Grigoriev I."/>
            <person name="Quatrano R.S."/>
            <person name="Boore J.L."/>
        </authorList>
    </citation>
    <scope>NUCLEOTIDE SEQUENCE [LARGE SCALE GENOMIC DNA]</scope>
    <source>
        <strain evidence="2 3">cv. Gransden 2004</strain>
    </source>
</reference>
<sequence>MHYLMYDNRVSRFLWCKNINTINYLINGGPTCANLKVTLEIRYNKSIPNINYLKILRCMVYVNVFKEKRKKLISKTIKDMFVEYDELSRA</sequence>
<evidence type="ECO:0000313" key="1">
    <source>
        <dbReference type="EMBL" id="PNR61938.1"/>
    </source>
</evidence>
<evidence type="ECO:0000313" key="3">
    <source>
        <dbReference type="Proteomes" id="UP000006727"/>
    </source>
</evidence>
<dbReference type="EMBL" id="ABEU02000001">
    <property type="protein sequence ID" value="PNR61938.1"/>
    <property type="molecule type" value="Genomic_DNA"/>
</dbReference>
<protein>
    <submittedName>
        <fullName evidence="1 2">Uncharacterized protein</fullName>
    </submittedName>
</protein>
<dbReference type="Proteomes" id="UP000006727">
    <property type="component" value="Chromosome 1"/>
</dbReference>
<dbReference type="AlphaFoldDB" id="A0A2K1L7C7"/>
<name>A0A2K1L7C7_PHYPA</name>
<dbReference type="Gramene" id="Pp3c1_8010V3.1">
    <property type="protein sequence ID" value="PAC:32969610.CDS.1"/>
    <property type="gene ID" value="Pp3c1_8010"/>
</dbReference>
<proteinExistence type="predicted"/>
<dbReference type="InParanoid" id="A0A2K1L7C7"/>
<reference evidence="1 3" key="2">
    <citation type="journal article" date="2018" name="Plant J.">
        <title>The Physcomitrella patens chromosome-scale assembly reveals moss genome structure and evolution.</title>
        <authorList>
            <person name="Lang D."/>
            <person name="Ullrich K.K."/>
            <person name="Murat F."/>
            <person name="Fuchs J."/>
            <person name="Jenkins J."/>
            <person name="Haas F.B."/>
            <person name="Piednoel M."/>
            <person name="Gundlach H."/>
            <person name="Van Bel M."/>
            <person name="Meyberg R."/>
            <person name="Vives C."/>
            <person name="Morata J."/>
            <person name="Symeonidi A."/>
            <person name="Hiss M."/>
            <person name="Muchero W."/>
            <person name="Kamisugi Y."/>
            <person name="Saleh O."/>
            <person name="Blanc G."/>
            <person name="Decker E.L."/>
            <person name="van Gessel N."/>
            <person name="Grimwood J."/>
            <person name="Hayes R.D."/>
            <person name="Graham S.W."/>
            <person name="Gunter L.E."/>
            <person name="McDaniel S.F."/>
            <person name="Hoernstein S.N.W."/>
            <person name="Larsson A."/>
            <person name="Li F.W."/>
            <person name="Perroud P.F."/>
            <person name="Phillips J."/>
            <person name="Ranjan P."/>
            <person name="Rokshar D.S."/>
            <person name="Rothfels C.J."/>
            <person name="Schneider L."/>
            <person name="Shu S."/>
            <person name="Stevenson D.W."/>
            <person name="Thummler F."/>
            <person name="Tillich M."/>
            <person name="Villarreal Aguilar J.C."/>
            <person name="Widiez T."/>
            <person name="Wong G.K."/>
            <person name="Wymore A."/>
            <person name="Zhang Y."/>
            <person name="Zimmer A.D."/>
            <person name="Quatrano R.S."/>
            <person name="Mayer K.F.X."/>
            <person name="Goodstein D."/>
            <person name="Casacuberta J.M."/>
            <person name="Vandepoele K."/>
            <person name="Reski R."/>
            <person name="Cuming A.C."/>
            <person name="Tuskan G.A."/>
            <person name="Maumus F."/>
            <person name="Salse J."/>
            <person name="Schmutz J."/>
            <person name="Rensing S.A."/>
        </authorList>
    </citation>
    <scope>NUCLEOTIDE SEQUENCE [LARGE SCALE GENOMIC DNA]</scope>
    <source>
        <strain evidence="2 3">cv. Gransden 2004</strain>
    </source>
</reference>
<evidence type="ECO:0000313" key="2">
    <source>
        <dbReference type="EnsemblPlants" id="PAC:32969610.CDS.1"/>
    </source>
</evidence>
<accession>A0A2K1L7C7</accession>